<evidence type="ECO:0000256" key="1">
    <source>
        <dbReference type="ARBA" id="ARBA00004651"/>
    </source>
</evidence>
<comment type="caution">
    <text evidence="7">The sequence shown here is derived from an EMBL/GenBank/DDBJ whole genome shotgun (WGS) entry which is preliminary data.</text>
</comment>
<name>A0A6M1T0X9_9BACT</name>
<sequence>MFRKTFKIGLALVLGGIFLWLAFRNVNLQELWEYARNISYGWILPLALTSLGSHFLRAERWRLLIEHDKKDLSRVTLISGVMVGYLLNIVGPRLGEVSRPVYVAKREGLSSSKLMGTIVLERIIDLATMIFLMVVVSVYLVADLSLLRQIFGDETVHFLTEGYTMVTVLWVLFFTGFILLMVYLTIKAARALGRRFENVQVWVERIEEAVIMFKDGLLSVREVQRWWLFIFYTLLIWFGYTLMTYIPFWMFNMQEVYQLGFLDALVITVISAIGIAIPSPGGIGTYHYFVKQTLLVLFAVPAVVGLAYATITHASMILIVSCFTPVFLAIDKFLAAKRGDPLF</sequence>
<evidence type="ECO:0000256" key="4">
    <source>
        <dbReference type="ARBA" id="ARBA00022989"/>
    </source>
</evidence>
<keyword evidence="5 6" id="KW-0472">Membrane</keyword>
<dbReference type="Pfam" id="PF03706">
    <property type="entry name" value="LPG_synthase_TM"/>
    <property type="match status" value="1"/>
</dbReference>
<dbReference type="InterPro" id="IPR022791">
    <property type="entry name" value="L-PG_synthase/AglD"/>
</dbReference>
<dbReference type="EMBL" id="JAALLT010000004">
    <property type="protein sequence ID" value="NGP77756.1"/>
    <property type="molecule type" value="Genomic_DNA"/>
</dbReference>
<evidence type="ECO:0000256" key="3">
    <source>
        <dbReference type="ARBA" id="ARBA00022692"/>
    </source>
</evidence>
<protein>
    <submittedName>
        <fullName evidence="7">Flippase-like domain-containing protein</fullName>
    </submittedName>
</protein>
<evidence type="ECO:0000256" key="2">
    <source>
        <dbReference type="ARBA" id="ARBA00022475"/>
    </source>
</evidence>
<feature type="transmembrane region" description="Helical" evidence="6">
    <location>
        <begin position="162"/>
        <end position="186"/>
    </location>
</feature>
<feature type="transmembrane region" description="Helical" evidence="6">
    <location>
        <begin position="314"/>
        <end position="334"/>
    </location>
</feature>
<feature type="transmembrane region" description="Helical" evidence="6">
    <location>
        <begin position="226"/>
        <end position="250"/>
    </location>
</feature>
<gene>
    <name evidence="7" type="ORF">G3570_14000</name>
</gene>
<proteinExistence type="predicted"/>
<dbReference type="PANTHER" id="PTHR39087:SF2">
    <property type="entry name" value="UPF0104 MEMBRANE PROTEIN MJ1595"/>
    <property type="match status" value="1"/>
</dbReference>
<feature type="transmembrane region" description="Helical" evidence="6">
    <location>
        <begin position="38"/>
        <end position="56"/>
    </location>
</feature>
<feature type="transmembrane region" description="Helical" evidence="6">
    <location>
        <begin position="256"/>
        <end position="277"/>
    </location>
</feature>
<dbReference type="AlphaFoldDB" id="A0A6M1T0X9"/>
<evidence type="ECO:0000256" key="5">
    <source>
        <dbReference type="ARBA" id="ARBA00023136"/>
    </source>
</evidence>
<dbReference type="PANTHER" id="PTHR39087">
    <property type="entry name" value="UPF0104 MEMBRANE PROTEIN MJ1595"/>
    <property type="match status" value="1"/>
</dbReference>
<evidence type="ECO:0000313" key="8">
    <source>
        <dbReference type="Proteomes" id="UP000473278"/>
    </source>
</evidence>
<keyword evidence="8" id="KW-1185">Reference proteome</keyword>
<keyword evidence="4 6" id="KW-1133">Transmembrane helix</keyword>
<keyword evidence="3 6" id="KW-0812">Transmembrane</keyword>
<accession>A0A6M1T0X9</accession>
<feature type="transmembrane region" description="Helical" evidence="6">
    <location>
        <begin position="289"/>
        <end position="308"/>
    </location>
</feature>
<feature type="transmembrane region" description="Helical" evidence="6">
    <location>
        <begin position="123"/>
        <end position="142"/>
    </location>
</feature>
<dbReference type="RefSeq" id="WP_165143422.1">
    <property type="nucleotide sequence ID" value="NZ_JAALLT010000004.1"/>
</dbReference>
<evidence type="ECO:0000256" key="6">
    <source>
        <dbReference type="SAM" id="Phobius"/>
    </source>
</evidence>
<dbReference type="GO" id="GO:0005886">
    <property type="term" value="C:plasma membrane"/>
    <property type="evidence" value="ECO:0007669"/>
    <property type="project" value="UniProtKB-SubCell"/>
</dbReference>
<evidence type="ECO:0000313" key="7">
    <source>
        <dbReference type="EMBL" id="NGP77756.1"/>
    </source>
</evidence>
<comment type="subcellular location">
    <subcellularLocation>
        <location evidence="1">Cell membrane</location>
        <topology evidence="1">Multi-pass membrane protein</topology>
    </subcellularLocation>
</comment>
<keyword evidence="2" id="KW-1003">Cell membrane</keyword>
<reference evidence="7 8" key="1">
    <citation type="submission" date="2020-02" db="EMBL/GenBank/DDBJ databases">
        <title>Balneolaceae bacterium YR4-1, complete genome.</title>
        <authorList>
            <person name="Li Y."/>
            <person name="Wu S."/>
        </authorList>
    </citation>
    <scope>NUCLEOTIDE SEQUENCE [LARGE SCALE GENOMIC DNA]</scope>
    <source>
        <strain evidence="7 8">YR4-1</strain>
    </source>
</reference>
<organism evidence="7 8">
    <name type="scientific">Halalkalibaculum roseum</name>
    <dbReference type="NCBI Taxonomy" id="2709311"/>
    <lineage>
        <taxon>Bacteria</taxon>
        <taxon>Pseudomonadati</taxon>
        <taxon>Balneolota</taxon>
        <taxon>Balneolia</taxon>
        <taxon>Balneolales</taxon>
        <taxon>Balneolaceae</taxon>
        <taxon>Halalkalibaculum</taxon>
    </lineage>
</organism>
<dbReference type="Proteomes" id="UP000473278">
    <property type="component" value="Unassembled WGS sequence"/>
</dbReference>